<reference evidence="1" key="1">
    <citation type="journal article" date="2018" name="Nat. Plants">
        <title>Whole-genome landscape of Medicago truncatula symbiotic genes.</title>
        <authorList>
            <person name="Pecrix Y."/>
            <person name="Gamas P."/>
            <person name="Carrere S."/>
        </authorList>
    </citation>
    <scope>NUCLEOTIDE SEQUENCE</scope>
    <source>
        <tissue evidence="1">Leaves</tissue>
    </source>
</reference>
<accession>A0A396HXD2</accession>
<sequence length="81" mass="9577">MNTIKHILYACIILHNMIVEDEQHTHVGNFNYDHSNNDVARSEIRNGPQPNLASYLQRRVQIQDRQTHLQLQLQHDLVEHI</sequence>
<dbReference type="InterPro" id="IPR006912">
    <property type="entry name" value="Harbinger_derived_prot"/>
</dbReference>
<dbReference type="AlphaFoldDB" id="A0A396HXD2"/>
<dbReference type="Pfam" id="PF04827">
    <property type="entry name" value="Plant_tran"/>
    <property type="match status" value="1"/>
</dbReference>
<gene>
    <name evidence="1" type="ORF">MtrunA17_Chr5g0446251</name>
</gene>
<dbReference type="EMBL" id="PSQE01000005">
    <property type="protein sequence ID" value="RHN57982.1"/>
    <property type="molecule type" value="Genomic_DNA"/>
</dbReference>
<proteinExistence type="predicted"/>
<name>A0A396HXD2_MEDTR</name>
<protein>
    <submittedName>
        <fullName evidence="1">Putative harbinger transposase-derived protein</fullName>
    </submittedName>
</protein>
<organism evidence="1">
    <name type="scientific">Medicago truncatula</name>
    <name type="common">Barrel medic</name>
    <name type="synonym">Medicago tribuloides</name>
    <dbReference type="NCBI Taxonomy" id="3880"/>
    <lineage>
        <taxon>Eukaryota</taxon>
        <taxon>Viridiplantae</taxon>
        <taxon>Streptophyta</taxon>
        <taxon>Embryophyta</taxon>
        <taxon>Tracheophyta</taxon>
        <taxon>Spermatophyta</taxon>
        <taxon>Magnoliopsida</taxon>
        <taxon>eudicotyledons</taxon>
        <taxon>Gunneridae</taxon>
        <taxon>Pentapetalae</taxon>
        <taxon>rosids</taxon>
        <taxon>fabids</taxon>
        <taxon>Fabales</taxon>
        <taxon>Fabaceae</taxon>
        <taxon>Papilionoideae</taxon>
        <taxon>50 kb inversion clade</taxon>
        <taxon>NPAAA clade</taxon>
        <taxon>Hologalegina</taxon>
        <taxon>IRL clade</taxon>
        <taxon>Trifolieae</taxon>
        <taxon>Medicago</taxon>
    </lineage>
</organism>
<comment type="caution">
    <text evidence="1">The sequence shown here is derived from an EMBL/GenBank/DDBJ whole genome shotgun (WGS) entry which is preliminary data.</text>
</comment>
<evidence type="ECO:0000313" key="1">
    <source>
        <dbReference type="EMBL" id="RHN57982.1"/>
    </source>
</evidence>
<dbReference type="Gramene" id="rna33579">
    <property type="protein sequence ID" value="RHN57982.1"/>
    <property type="gene ID" value="gene33579"/>
</dbReference>
<dbReference type="Proteomes" id="UP000265566">
    <property type="component" value="Chromosome 5"/>
</dbReference>